<dbReference type="SMART" id="SM00388">
    <property type="entry name" value="HisKA"/>
    <property type="match status" value="1"/>
</dbReference>
<dbReference type="InterPro" id="IPR005467">
    <property type="entry name" value="His_kinase_dom"/>
</dbReference>
<dbReference type="InterPro" id="IPR004358">
    <property type="entry name" value="Sig_transdc_His_kin-like_C"/>
</dbReference>
<dbReference type="CDD" id="cd00130">
    <property type="entry name" value="PAS"/>
    <property type="match status" value="3"/>
</dbReference>
<dbReference type="InterPro" id="IPR000014">
    <property type="entry name" value="PAS"/>
</dbReference>
<feature type="domain" description="Histidine kinase" evidence="6">
    <location>
        <begin position="593"/>
        <end position="810"/>
    </location>
</feature>
<dbReference type="PROSITE" id="PS50110">
    <property type="entry name" value="RESPONSE_REGULATORY"/>
    <property type="match status" value="1"/>
</dbReference>
<dbReference type="NCBIfam" id="TIGR00229">
    <property type="entry name" value="sensory_box"/>
    <property type="match status" value="3"/>
</dbReference>
<dbReference type="SMART" id="SM00448">
    <property type="entry name" value="REC"/>
    <property type="match status" value="1"/>
</dbReference>
<evidence type="ECO:0000259" key="7">
    <source>
        <dbReference type="PROSITE" id="PS50110"/>
    </source>
</evidence>
<dbReference type="Gene3D" id="3.30.565.10">
    <property type="entry name" value="Histidine kinase-like ATPase, C-terminal domain"/>
    <property type="match status" value="1"/>
</dbReference>
<dbReference type="SUPFAM" id="SSF55785">
    <property type="entry name" value="PYP-like sensor domain (PAS domain)"/>
    <property type="match status" value="4"/>
</dbReference>
<feature type="modified residue" description="4-aspartylphosphate" evidence="5">
    <location>
        <position position="880"/>
    </location>
</feature>
<keyword evidence="10" id="KW-1185">Reference proteome</keyword>
<dbReference type="InterPro" id="IPR035965">
    <property type="entry name" value="PAS-like_dom_sf"/>
</dbReference>
<dbReference type="InterPro" id="IPR000700">
    <property type="entry name" value="PAS-assoc_C"/>
</dbReference>
<dbReference type="FunFam" id="3.30.565.10:FF:000010">
    <property type="entry name" value="Sensor histidine kinase RcsC"/>
    <property type="match status" value="1"/>
</dbReference>
<proteinExistence type="predicted"/>
<feature type="domain" description="PAC" evidence="8">
    <location>
        <begin position="350"/>
        <end position="404"/>
    </location>
</feature>
<dbReference type="CDD" id="cd17546">
    <property type="entry name" value="REC_hyHK_CKI1_RcsC-like"/>
    <property type="match status" value="1"/>
</dbReference>
<keyword evidence="4" id="KW-0902">Two-component regulatory system</keyword>
<dbReference type="SMART" id="SM00387">
    <property type="entry name" value="HATPase_c"/>
    <property type="match status" value="1"/>
</dbReference>
<sequence length="949" mass="107431">MINKQDIPTLEQNESKELAIQMSLALDTCKVGVWNRDIESNITIWDDRMFEIYGLEKIVPMPYDNWMNAVLPEDRADAETVVEQVILTKTRNTSVLRIIKPDGSIRYIESAADAICDDLGKVIRVIGINIDITEKKVLEQEREKSNEALHKLTNNMPGAIYQYRLYPDGRMTFPYLSNGIEDIYEIPPDDLLNDSSIAFNRIHEDDLAMFVTSIEDSAKTMKDWNMEYRVYLPKKGLCWIEGHSKPEKLEDGSILWQGYLSDITERKSTEKKLLNQYNLLQNIINTVPARIFWKDKEGTYLGANKLFLQDAQLESVDEIIGKNDFEMPWGETEGQLYRDDDLSIMNSGNSKINFEEIQTDDKGNIIAVLTSKVPLEDEHGKTIGLLGTYTDISEQRNTENELIELNKSLDERVKKAVQVNKEKDIKILQVAKEKNKELNKSRSDLSNQLNITKTIIDSVPIRIFWKDKYGIYLGANQLFIDDAELNNESDIIGKSDFEMTWRESAQQFIEDDADVVNSGVPRLNYEEVQPKEDGSAIYIRTSKVPLVDIDNNTLGILGIYDDITESKKMETDLQEAKNIAEKANESKSAFLANMSHEIRTPMNSIIGFIELIKNDSKEETISKYANIAYISSQGLLKIIEDILDISKIESGKIDIEIITFDTSDEIESIGSLFGDKASQKNITLNITTDKAFPKYLKSDPYRIRQIVSNLLSNAIKFTESGKNIDVNLSYKNKVLCISVKDEGKGIAADKIEHIFEAFNQEDVSTTREYGGTGLGLSISYELVSLLGGKLQVNSELGVGSEFFLCIPAEEGEAIVKADTQRVVSDRSKNIKVLLVEDNKSNQLFMKVIFKKLNVEFEIAENGLEALEKFKSNLYDLVLMDENMPIMGGIESTKNILEYEKENDLVHTPIVALTANAIEGDREKFLAAGMDEYLTKPVSKDTLEKVLSVF</sequence>
<dbReference type="Proteomes" id="UP000593994">
    <property type="component" value="Chromosome"/>
</dbReference>
<dbReference type="EMBL" id="CP054492">
    <property type="protein sequence ID" value="QOY50973.1"/>
    <property type="molecule type" value="Genomic_DNA"/>
</dbReference>
<keyword evidence="3 5" id="KW-0597">Phosphoprotein</keyword>
<dbReference type="Pfam" id="PF08447">
    <property type="entry name" value="PAS_3"/>
    <property type="match status" value="2"/>
</dbReference>
<dbReference type="SUPFAM" id="SSF52172">
    <property type="entry name" value="CheY-like"/>
    <property type="match status" value="1"/>
</dbReference>
<dbReference type="PANTHER" id="PTHR45339:SF1">
    <property type="entry name" value="HYBRID SIGNAL TRANSDUCTION HISTIDINE KINASE J"/>
    <property type="match status" value="1"/>
</dbReference>
<feature type="domain" description="PAC" evidence="8">
    <location>
        <begin position="523"/>
        <end position="575"/>
    </location>
</feature>
<dbReference type="PROSITE" id="PS50113">
    <property type="entry name" value="PAC"/>
    <property type="match status" value="4"/>
</dbReference>
<dbReference type="InterPro" id="IPR003661">
    <property type="entry name" value="HisK_dim/P_dom"/>
</dbReference>
<dbReference type="InterPro" id="IPR013655">
    <property type="entry name" value="PAS_fold_3"/>
</dbReference>
<dbReference type="InterPro" id="IPR013656">
    <property type="entry name" value="PAS_4"/>
</dbReference>
<dbReference type="SUPFAM" id="SSF47384">
    <property type="entry name" value="Homodimeric domain of signal transducing histidine kinase"/>
    <property type="match status" value="1"/>
</dbReference>
<dbReference type="Pfam" id="PF00512">
    <property type="entry name" value="HisKA"/>
    <property type="match status" value="1"/>
</dbReference>
<protein>
    <recommendedName>
        <fullName evidence="2">histidine kinase</fullName>
        <ecNumber evidence="2">2.7.13.3</ecNumber>
    </recommendedName>
</protein>
<dbReference type="Gene3D" id="3.30.450.20">
    <property type="entry name" value="PAS domain"/>
    <property type="match status" value="4"/>
</dbReference>
<evidence type="ECO:0000256" key="2">
    <source>
        <dbReference type="ARBA" id="ARBA00012438"/>
    </source>
</evidence>
<dbReference type="SMART" id="SM00086">
    <property type="entry name" value="PAC"/>
    <property type="match status" value="4"/>
</dbReference>
<evidence type="ECO:0000313" key="9">
    <source>
        <dbReference type="EMBL" id="QOY50973.1"/>
    </source>
</evidence>
<dbReference type="PANTHER" id="PTHR45339">
    <property type="entry name" value="HYBRID SIGNAL TRANSDUCTION HISTIDINE KINASE J"/>
    <property type="match status" value="1"/>
</dbReference>
<accession>A0A7S7LUA9</accession>
<dbReference type="Pfam" id="PF02518">
    <property type="entry name" value="HATPase_c"/>
    <property type="match status" value="1"/>
</dbReference>
<dbReference type="EC" id="2.7.13.3" evidence="2"/>
<gene>
    <name evidence="9" type="ORF">HUE88_07400</name>
</gene>
<evidence type="ECO:0000256" key="4">
    <source>
        <dbReference type="ARBA" id="ARBA00023012"/>
    </source>
</evidence>
<dbReference type="AlphaFoldDB" id="A0A7S7LUA9"/>
<dbReference type="PRINTS" id="PR00344">
    <property type="entry name" value="BCTRLSENSOR"/>
</dbReference>
<dbReference type="PROSITE" id="PS50109">
    <property type="entry name" value="HIS_KIN"/>
    <property type="match status" value="1"/>
</dbReference>
<dbReference type="CDD" id="cd00082">
    <property type="entry name" value="HisKA"/>
    <property type="match status" value="1"/>
</dbReference>
<dbReference type="KEGG" id="sbal:HUE88_07400"/>
<evidence type="ECO:0000313" key="10">
    <source>
        <dbReference type="Proteomes" id="UP000593994"/>
    </source>
</evidence>
<feature type="domain" description="Response regulatory" evidence="7">
    <location>
        <begin position="831"/>
        <end position="949"/>
    </location>
</feature>
<comment type="catalytic activity">
    <reaction evidence="1">
        <text>ATP + protein L-histidine = ADP + protein N-phospho-L-histidine.</text>
        <dbReference type="EC" id="2.7.13.3"/>
    </reaction>
</comment>
<feature type="domain" description="PAC" evidence="8">
    <location>
        <begin position="92"/>
        <end position="144"/>
    </location>
</feature>
<dbReference type="InterPro" id="IPR036890">
    <property type="entry name" value="HATPase_C_sf"/>
</dbReference>
<dbReference type="Gene3D" id="3.40.50.2300">
    <property type="match status" value="1"/>
</dbReference>
<dbReference type="InterPro" id="IPR036097">
    <property type="entry name" value="HisK_dim/P_sf"/>
</dbReference>
<evidence type="ECO:0000256" key="3">
    <source>
        <dbReference type="ARBA" id="ARBA00022553"/>
    </source>
</evidence>
<dbReference type="CDD" id="cd16922">
    <property type="entry name" value="HATPase_EvgS-ArcB-TorS-like"/>
    <property type="match status" value="1"/>
</dbReference>
<dbReference type="GO" id="GO:0000155">
    <property type="term" value="F:phosphorelay sensor kinase activity"/>
    <property type="evidence" value="ECO:0007669"/>
    <property type="project" value="InterPro"/>
</dbReference>
<dbReference type="Pfam" id="PF08448">
    <property type="entry name" value="PAS_4"/>
    <property type="match status" value="2"/>
</dbReference>
<dbReference type="InterPro" id="IPR001789">
    <property type="entry name" value="Sig_transdc_resp-reg_receiver"/>
</dbReference>
<dbReference type="Gene3D" id="2.10.70.100">
    <property type="match status" value="1"/>
</dbReference>
<dbReference type="InterPro" id="IPR003594">
    <property type="entry name" value="HATPase_dom"/>
</dbReference>
<name>A0A7S7LUA9_9BACT</name>
<dbReference type="InterPro" id="IPR011006">
    <property type="entry name" value="CheY-like_superfamily"/>
</dbReference>
<feature type="domain" description="PAC" evidence="8">
    <location>
        <begin position="224"/>
        <end position="275"/>
    </location>
</feature>
<evidence type="ECO:0000259" key="6">
    <source>
        <dbReference type="PROSITE" id="PS50109"/>
    </source>
</evidence>
<dbReference type="RefSeq" id="WP_194368092.1">
    <property type="nucleotide sequence ID" value="NZ_CP054492.1"/>
</dbReference>
<dbReference type="Gene3D" id="1.10.287.130">
    <property type="match status" value="1"/>
</dbReference>
<organism evidence="9 10">
    <name type="scientific">Candidatus Sulfurimonas baltica</name>
    <dbReference type="NCBI Taxonomy" id="2740404"/>
    <lineage>
        <taxon>Bacteria</taxon>
        <taxon>Pseudomonadati</taxon>
        <taxon>Campylobacterota</taxon>
        <taxon>Epsilonproteobacteria</taxon>
        <taxon>Campylobacterales</taxon>
        <taxon>Sulfurimonadaceae</taxon>
        <taxon>Sulfurimonas</taxon>
    </lineage>
</organism>
<dbReference type="InterPro" id="IPR001610">
    <property type="entry name" value="PAC"/>
</dbReference>
<dbReference type="Pfam" id="PF00072">
    <property type="entry name" value="Response_reg"/>
    <property type="match status" value="1"/>
</dbReference>
<dbReference type="SMART" id="SM00091">
    <property type="entry name" value="PAS"/>
    <property type="match status" value="2"/>
</dbReference>
<evidence type="ECO:0000256" key="1">
    <source>
        <dbReference type="ARBA" id="ARBA00000085"/>
    </source>
</evidence>
<evidence type="ECO:0000259" key="8">
    <source>
        <dbReference type="PROSITE" id="PS50113"/>
    </source>
</evidence>
<dbReference type="SUPFAM" id="SSF55874">
    <property type="entry name" value="ATPase domain of HSP90 chaperone/DNA topoisomerase II/histidine kinase"/>
    <property type="match status" value="1"/>
</dbReference>
<reference evidence="9 10" key="1">
    <citation type="submission" date="2020-05" db="EMBL/GenBank/DDBJ databases">
        <title>Sulfurimonas marisnigri, sp. nov., and Sulfurimonas baltica, sp. nov., manganese oxide reducing chemolithoautotrophs of the class Epsilonproteobacteria isolated from the pelagic redoxclines of the Black and Baltic Seas and emended description of the genus Sulfurimonas.</title>
        <authorList>
            <person name="Henkel J.V."/>
            <person name="Laudan C."/>
            <person name="Werner J."/>
            <person name="Neu T."/>
            <person name="Plewe S."/>
            <person name="Sproer C."/>
            <person name="Bunk B."/>
            <person name="Schulz-Vogt H.N."/>
        </authorList>
    </citation>
    <scope>NUCLEOTIDE SEQUENCE [LARGE SCALE GENOMIC DNA]</scope>
    <source>
        <strain evidence="9 10">GD2</strain>
    </source>
</reference>
<evidence type="ECO:0000256" key="5">
    <source>
        <dbReference type="PROSITE-ProRule" id="PRU00169"/>
    </source>
</evidence>